<evidence type="ECO:0000313" key="1">
    <source>
        <dbReference type="EMBL" id="KTC83100.1"/>
    </source>
</evidence>
<proteinExistence type="predicted"/>
<protein>
    <submittedName>
        <fullName evidence="2">Uncharacterized protein</fullName>
    </submittedName>
</protein>
<dbReference type="EMBL" id="UGNX01000001">
    <property type="protein sequence ID" value="STX35858.1"/>
    <property type="molecule type" value="Genomic_DNA"/>
</dbReference>
<dbReference type="RefSeq" id="WP_058465603.1">
    <property type="nucleotide sequence ID" value="NZ_CAAAHQ010000007.1"/>
</dbReference>
<name>A0A378IKQ4_9GAMM</name>
<evidence type="ECO:0000313" key="3">
    <source>
        <dbReference type="Proteomes" id="UP000054854"/>
    </source>
</evidence>
<dbReference type="Proteomes" id="UP000054854">
    <property type="component" value="Unassembled WGS sequence"/>
</dbReference>
<dbReference type="EMBL" id="LNXX01000043">
    <property type="protein sequence ID" value="KTC83100.1"/>
    <property type="molecule type" value="Genomic_DNA"/>
</dbReference>
<dbReference type="Proteomes" id="UP000255316">
    <property type="component" value="Unassembled WGS sequence"/>
</dbReference>
<reference evidence="2 4" key="2">
    <citation type="submission" date="2018-06" db="EMBL/GenBank/DDBJ databases">
        <authorList>
            <consortium name="Pathogen Informatics"/>
            <person name="Doyle S."/>
        </authorList>
    </citation>
    <scope>NUCLEOTIDE SEQUENCE [LARGE SCALE GENOMIC DNA]</scope>
    <source>
        <strain evidence="2 4">NCTC12438</strain>
    </source>
</reference>
<dbReference type="InterPro" id="IPR038383">
    <property type="entry name" value="CPD_dom_sf"/>
</dbReference>
<accession>A0A378IKQ4</accession>
<evidence type="ECO:0000313" key="4">
    <source>
        <dbReference type="Proteomes" id="UP000255316"/>
    </source>
</evidence>
<keyword evidence="3" id="KW-1185">Reference proteome</keyword>
<sequence>MPNKKLVILCCDSNERSEIDAFISRKRFKANEENPGSGDDLDVHIIYPADVFEDNYMTYGEHQTPTEDEKEVLHSLTSEDNIYIWGHGSPNDAYIPGAFHTEIADFLAGGINKENFDANHPLKINCEMCNAGRGGPTGESSFAGRFHSYLGKIGIPASVSGRHRNVVIDYEKIKTEGITTLKREYDGLSHLIKLPESFYKHQEPGSKVTYTWQDSEQVRLDSYRIILNKKFINFNAKLGNMIEPISGASLKIELEKKMLAVKLQINRMDDNLNTKKLKTAMDDLKTTLMTKFSLTEPQLNELGFETFYTKAMHQASGGGLVSKKTGVSINDPLLPNESGAFVNILKEHPTLKELSDTVKKFEKEFRNQNDTLEPKINEFIESLGSEDDINSDSLYASLFTSYRKSVLVENDGSLKMPRDVENIAKSTTNMLNKLCQNPFHSVEERQEILKQYRKENSSYFRQNILSSFIQGISASISGFFYGVKIALSERHNASLFESVAQVFKSGYEWATTKKANLSFYKDTLGAINDRVQAFDKPVSIVPCELKSQTNIRYHFWYRSHVGSSALPISEAIIKNTKP</sequence>
<gene>
    <name evidence="1" type="ORF">Lcin_2472</name>
    <name evidence="2" type="ORF">NCTC12438_02486</name>
</gene>
<dbReference type="AlphaFoldDB" id="A0A378IKQ4"/>
<evidence type="ECO:0000313" key="2">
    <source>
        <dbReference type="EMBL" id="STX35858.1"/>
    </source>
</evidence>
<organism evidence="2 4">
    <name type="scientific">Legionella cincinnatiensis</name>
    <dbReference type="NCBI Taxonomy" id="28085"/>
    <lineage>
        <taxon>Bacteria</taxon>
        <taxon>Pseudomonadati</taxon>
        <taxon>Pseudomonadota</taxon>
        <taxon>Gammaproteobacteria</taxon>
        <taxon>Legionellales</taxon>
        <taxon>Legionellaceae</taxon>
        <taxon>Legionella</taxon>
    </lineage>
</organism>
<dbReference type="Gene3D" id="3.40.50.11050">
    <property type="match status" value="1"/>
</dbReference>
<reference evidence="1 3" key="1">
    <citation type="submission" date="2015-11" db="EMBL/GenBank/DDBJ databases">
        <title>Genomic analysis of 38 Legionella species identifies large and diverse effector repertoires.</title>
        <authorList>
            <person name="Burstein D."/>
            <person name="Amaro F."/>
            <person name="Zusman T."/>
            <person name="Lifshitz Z."/>
            <person name="Cohen O."/>
            <person name="Gilbert J.A."/>
            <person name="Pupko T."/>
            <person name="Shuman H.A."/>
            <person name="Segal G."/>
        </authorList>
    </citation>
    <scope>NUCLEOTIDE SEQUENCE [LARGE SCALE GENOMIC DNA]</scope>
    <source>
        <strain evidence="1 3">CDC#72-OH-14</strain>
    </source>
</reference>
<dbReference type="OrthoDB" id="5654111at2"/>